<dbReference type="InterPro" id="IPR007219">
    <property type="entry name" value="XnlR_reg_dom"/>
</dbReference>
<dbReference type="CDD" id="cd12148">
    <property type="entry name" value="fungal_TF_MHR"/>
    <property type="match status" value="1"/>
</dbReference>
<dbReference type="Gene3D" id="4.10.240.10">
    <property type="entry name" value="Zn(2)-C6 fungal-type DNA-binding domain"/>
    <property type="match status" value="1"/>
</dbReference>
<evidence type="ECO:0000256" key="4">
    <source>
        <dbReference type="SAM" id="MobiDB-lite"/>
    </source>
</evidence>
<dbReference type="PROSITE" id="PS00463">
    <property type="entry name" value="ZN2_CY6_FUNGAL_1"/>
    <property type="match status" value="1"/>
</dbReference>
<dbReference type="PANTHER" id="PTHR31001:SF57">
    <property type="entry name" value="ZN(II)2CYS6 TRANSCRIPTION FACTOR (EUROFUNG)"/>
    <property type="match status" value="1"/>
</dbReference>
<reference evidence="6 7" key="1">
    <citation type="submission" date="2023-10" db="EMBL/GenBank/DDBJ databases">
        <title>Draft genome sequence of Xylaria bambusicola isolate GMP-LS, the root and basal stem rot pathogen of sugarcane in Indonesia.</title>
        <authorList>
            <person name="Selvaraj P."/>
            <person name="Muralishankar V."/>
            <person name="Muruganantham S."/>
            <person name="Sp S."/>
            <person name="Haryani S."/>
            <person name="Lau K.J.X."/>
            <person name="Naqvi N.I."/>
        </authorList>
    </citation>
    <scope>NUCLEOTIDE SEQUENCE [LARGE SCALE GENOMIC DNA]</scope>
    <source>
        <strain evidence="6">GMP-LS</strain>
    </source>
</reference>
<dbReference type="Pfam" id="PF04082">
    <property type="entry name" value="Fungal_trans"/>
    <property type="match status" value="1"/>
</dbReference>
<dbReference type="PANTHER" id="PTHR31001">
    <property type="entry name" value="UNCHARACTERIZED TRANSCRIPTIONAL REGULATORY PROTEIN"/>
    <property type="match status" value="1"/>
</dbReference>
<dbReference type="GO" id="GO:0003677">
    <property type="term" value="F:DNA binding"/>
    <property type="evidence" value="ECO:0007669"/>
    <property type="project" value="InterPro"/>
</dbReference>
<sequence length="781" mass="87629">MGDSPKNKTAAGVRADDSTNPQVAQLTHHLNVHLRSCILCRQRKVKCDRRQPCSNCVKAGSNCVHPPGAGRAAKRSRQAVDTKVLDRLSQLETTIKRLQQQAKDREASSHKASESVSGQYVSSIGAQAQESKGAVDNGDQETEAAGLGRLVIEESQSRYVSNVMWADLTEEIEQLRGMFAESRLSDDESAQPDENSPLNNQDHQNPGSLGTNAALLGYRSLSHSLRDFHPPTELAMKLFQLFSDNVLPLVRIFHTTSLIRLFWSTAATTDSLDKETEALLFALYYSAVISVDPVQCINIVGQPRTAVVERFRFATEQALARANLLNTHSTLLLQAAILYISVLRSDDGTRTVWSLIALATHLAKSMGLHRDGTAFNLPPFETEMRRRIWQQVCLLDHRSTEYHGYEPLVLNRTAFDTRRPLNVNDADLSSDMTEFPHESEGATDMTIVQVRCYAWEIHLKMKCASRAPFQTRVKIMDEHDKRVEKYVQRCDPAQPLHYLAREICYMASARVRSFAYYTELKTRKHRAESGALHAGSAEGSSPGASEVELDSKTLRDTIFSNTIKILKMTLDIMQDSRLNQWVWHLKTYVQWHTLALALSEICIRPPSPECDAAWNYATAVYDKWLLIKLRDGGERGDNLVKPIGQLIARARCVREKQQQQRQQRHHQTQQLASTPPAGEWIIGGQQIRCNTTSKGHNMDAMPTNPGSLQPSLPLHATTMLSSDVSLTTPPMYDIGDFDTFLEMMPTELHNEWFESMTQSNPTNLASQPLGVTPAKSFFDSF</sequence>
<feature type="compositionally biased region" description="Basic and acidic residues" evidence="4">
    <location>
        <begin position="102"/>
        <end position="113"/>
    </location>
</feature>
<proteinExistence type="predicted"/>
<dbReference type="GO" id="GO:0005634">
    <property type="term" value="C:nucleus"/>
    <property type="evidence" value="ECO:0007669"/>
    <property type="project" value="UniProtKB-SubCell"/>
</dbReference>
<evidence type="ECO:0000313" key="7">
    <source>
        <dbReference type="Proteomes" id="UP001305414"/>
    </source>
</evidence>
<organism evidence="6 7">
    <name type="scientific">Xylaria bambusicola</name>
    <dbReference type="NCBI Taxonomy" id="326684"/>
    <lineage>
        <taxon>Eukaryota</taxon>
        <taxon>Fungi</taxon>
        <taxon>Dikarya</taxon>
        <taxon>Ascomycota</taxon>
        <taxon>Pezizomycotina</taxon>
        <taxon>Sordariomycetes</taxon>
        <taxon>Xylariomycetidae</taxon>
        <taxon>Xylariales</taxon>
        <taxon>Xylariaceae</taxon>
        <taxon>Xylaria</taxon>
    </lineage>
</organism>
<evidence type="ECO:0000259" key="5">
    <source>
        <dbReference type="PROSITE" id="PS50048"/>
    </source>
</evidence>
<feature type="region of interest" description="Disordered" evidence="4">
    <location>
        <begin position="529"/>
        <end position="548"/>
    </location>
</feature>
<evidence type="ECO:0000313" key="6">
    <source>
        <dbReference type="EMBL" id="KAK5636833.1"/>
    </source>
</evidence>
<feature type="region of interest" description="Disordered" evidence="4">
    <location>
        <begin position="98"/>
        <end position="121"/>
    </location>
</feature>
<feature type="region of interest" description="Disordered" evidence="4">
    <location>
        <begin position="1"/>
        <end position="20"/>
    </location>
</feature>
<dbReference type="Pfam" id="PF00172">
    <property type="entry name" value="Zn_clus"/>
    <property type="match status" value="1"/>
</dbReference>
<dbReference type="CDD" id="cd00067">
    <property type="entry name" value="GAL4"/>
    <property type="match status" value="1"/>
</dbReference>
<dbReference type="GO" id="GO:0008270">
    <property type="term" value="F:zinc ion binding"/>
    <property type="evidence" value="ECO:0007669"/>
    <property type="project" value="InterPro"/>
</dbReference>
<dbReference type="InterPro" id="IPR036864">
    <property type="entry name" value="Zn2-C6_fun-type_DNA-bd_sf"/>
</dbReference>
<feature type="region of interest" description="Disordered" evidence="4">
    <location>
        <begin position="183"/>
        <end position="209"/>
    </location>
</feature>
<accession>A0AAN7ZEX4</accession>
<dbReference type="InterPro" id="IPR050613">
    <property type="entry name" value="Sec_Metabolite_Reg"/>
</dbReference>
<evidence type="ECO:0000256" key="2">
    <source>
        <dbReference type="ARBA" id="ARBA00022723"/>
    </source>
</evidence>
<feature type="compositionally biased region" description="Low complexity" evidence="4">
    <location>
        <begin position="534"/>
        <end position="546"/>
    </location>
</feature>
<dbReference type="AlphaFoldDB" id="A0AAN7ZEX4"/>
<dbReference type="EMBL" id="JAWHQM010000079">
    <property type="protein sequence ID" value="KAK5636833.1"/>
    <property type="molecule type" value="Genomic_DNA"/>
</dbReference>
<dbReference type="GO" id="GO:0000981">
    <property type="term" value="F:DNA-binding transcription factor activity, RNA polymerase II-specific"/>
    <property type="evidence" value="ECO:0007669"/>
    <property type="project" value="InterPro"/>
</dbReference>
<dbReference type="GO" id="GO:0006351">
    <property type="term" value="P:DNA-templated transcription"/>
    <property type="evidence" value="ECO:0007669"/>
    <property type="project" value="InterPro"/>
</dbReference>
<dbReference type="SMART" id="SM00066">
    <property type="entry name" value="GAL4"/>
    <property type="match status" value="1"/>
</dbReference>
<protein>
    <recommendedName>
        <fullName evidence="5">Zn(2)-C6 fungal-type domain-containing protein</fullName>
    </recommendedName>
</protein>
<comment type="caution">
    <text evidence="6">The sequence shown here is derived from an EMBL/GenBank/DDBJ whole genome shotgun (WGS) entry which is preliminary data.</text>
</comment>
<gene>
    <name evidence="6" type="ORF">RRF57_012546</name>
</gene>
<dbReference type="PROSITE" id="PS50048">
    <property type="entry name" value="ZN2_CY6_FUNGAL_2"/>
    <property type="match status" value="1"/>
</dbReference>
<keyword evidence="2" id="KW-0479">Metal-binding</keyword>
<evidence type="ECO:0000256" key="1">
    <source>
        <dbReference type="ARBA" id="ARBA00004123"/>
    </source>
</evidence>
<name>A0AAN7ZEX4_9PEZI</name>
<dbReference type="Proteomes" id="UP001305414">
    <property type="component" value="Unassembled WGS sequence"/>
</dbReference>
<dbReference type="InterPro" id="IPR001138">
    <property type="entry name" value="Zn2Cys6_DnaBD"/>
</dbReference>
<dbReference type="SMART" id="SM00906">
    <property type="entry name" value="Fungal_trans"/>
    <property type="match status" value="1"/>
</dbReference>
<feature type="domain" description="Zn(2)-C6 fungal-type" evidence="5">
    <location>
        <begin position="36"/>
        <end position="65"/>
    </location>
</feature>
<dbReference type="SUPFAM" id="SSF57701">
    <property type="entry name" value="Zn2/Cys6 DNA-binding domain"/>
    <property type="match status" value="1"/>
</dbReference>
<keyword evidence="7" id="KW-1185">Reference proteome</keyword>
<comment type="subcellular location">
    <subcellularLocation>
        <location evidence="1">Nucleus</location>
    </subcellularLocation>
</comment>
<feature type="region of interest" description="Disordered" evidence="4">
    <location>
        <begin position="657"/>
        <end position="677"/>
    </location>
</feature>
<keyword evidence="3" id="KW-0539">Nucleus</keyword>
<evidence type="ECO:0000256" key="3">
    <source>
        <dbReference type="ARBA" id="ARBA00023242"/>
    </source>
</evidence>
<feature type="compositionally biased region" description="Polar residues" evidence="4">
    <location>
        <begin position="192"/>
        <end position="209"/>
    </location>
</feature>